<accession>A0A8D9FJ53</accession>
<proteinExistence type="predicted"/>
<name>A0A8D9FJ53_9HEMI</name>
<dbReference type="AlphaFoldDB" id="A0A8D9FJ53"/>
<evidence type="ECO:0000313" key="1">
    <source>
        <dbReference type="EMBL" id="CAG6792057.1"/>
    </source>
</evidence>
<reference evidence="1" key="1">
    <citation type="submission" date="2021-05" db="EMBL/GenBank/DDBJ databases">
        <authorList>
            <person name="Alioto T."/>
            <person name="Alioto T."/>
            <person name="Gomez Garrido J."/>
        </authorList>
    </citation>
    <scope>NUCLEOTIDE SEQUENCE</scope>
</reference>
<organism evidence="1">
    <name type="scientific">Cacopsylla melanoneura</name>
    <dbReference type="NCBI Taxonomy" id="428564"/>
    <lineage>
        <taxon>Eukaryota</taxon>
        <taxon>Metazoa</taxon>
        <taxon>Ecdysozoa</taxon>
        <taxon>Arthropoda</taxon>
        <taxon>Hexapoda</taxon>
        <taxon>Insecta</taxon>
        <taxon>Pterygota</taxon>
        <taxon>Neoptera</taxon>
        <taxon>Paraneoptera</taxon>
        <taxon>Hemiptera</taxon>
        <taxon>Sternorrhyncha</taxon>
        <taxon>Psylloidea</taxon>
        <taxon>Psyllidae</taxon>
        <taxon>Psyllinae</taxon>
        <taxon>Cacopsylla</taxon>
    </lineage>
</organism>
<dbReference type="EMBL" id="HBUF01679292">
    <property type="protein sequence ID" value="CAG6792057.1"/>
    <property type="molecule type" value="Transcribed_RNA"/>
</dbReference>
<protein>
    <submittedName>
        <fullName evidence="1">Uncharacterized protein</fullName>
    </submittedName>
</protein>
<sequence length="115" mass="13023">MMVVKTTVLVQERNGSLGTKCSWTRQTRRPCSVRTPLRRTSMRIVSQRLSTGLSASLRTVCVRTRAVFGVPNCGPNTRCSSLAQRGLTRWMSSTRACARQARVWGRLIWKDRVIL</sequence>